<evidence type="ECO:0000313" key="4">
    <source>
        <dbReference type="Proteomes" id="UP000724149"/>
    </source>
</evidence>
<protein>
    <submittedName>
        <fullName evidence="3">YcxB family protein</fullName>
    </submittedName>
</protein>
<dbReference type="RefSeq" id="WP_204719483.1">
    <property type="nucleotide sequence ID" value="NZ_JACSNR010000001.1"/>
</dbReference>
<reference evidence="3 4" key="1">
    <citation type="journal article" date="2021" name="Sci. Rep.">
        <title>The distribution of antibiotic resistance genes in chicken gut microbiota commensals.</title>
        <authorList>
            <person name="Juricova H."/>
            <person name="Matiasovicova J."/>
            <person name="Kubasova T."/>
            <person name="Cejkova D."/>
            <person name="Rychlik I."/>
        </authorList>
    </citation>
    <scope>NUCLEOTIDE SEQUENCE [LARGE SCALE GENOMIC DNA]</scope>
    <source>
        <strain evidence="3 4">An564</strain>
    </source>
</reference>
<name>A0ABS2GL32_9FIRM</name>
<keyword evidence="1" id="KW-1133">Transmembrane helix</keyword>
<sequence>MREIEIQATISRSLYREMVYFQMFRRKRTTLPFGIVAYLLAAGTVIAKLTGYYTVDSYAFGMFTFYACVIYLFFPPVLIGLLEYQIHRMSTGDKTVVGQSHRIVFNENGVASYVGKAAGKFTWKQVLEAYELKNAFLFYISQSQALALAKSDATPEEQQAIRELAQEKLGKRFIIKAR</sequence>
<organism evidence="3 4">
    <name type="scientific">Hydrogenoanaerobacterium saccharovorans</name>
    <dbReference type="NCBI Taxonomy" id="474960"/>
    <lineage>
        <taxon>Bacteria</taxon>
        <taxon>Bacillati</taxon>
        <taxon>Bacillota</taxon>
        <taxon>Clostridia</taxon>
        <taxon>Eubacteriales</taxon>
        <taxon>Oscillospiraceae</taxon>
        <taxon>Hydrogenoanaerobacterium</taxon>
    </lineage>
</organism>
<dbReference type="Pfam" id="PF14317">
    <property type="entry name" value="YcxB"/>
    <property type="match status" value="1"/>
</dbReference>
<feature type="transmembrane region" description="Helical" evidence="1">
    <location>
        <begin position="59"/>
        <end position="82"/>
    </location>
</feature>
<keyword evidence="1" id="KW-0472">Membrane</keyword>
<keyword evidence="4" id="KW-1185">Reference proteome</keyword>
<evidence type="ECO:0000313" key="3">
    <source>
        <dbReference type="EMBL" id="MBM6922518.1"/>
    </source>
</evidence>
<proteinExistence type="predicted"/>
<keyword evidence="1" id="KW-0812">Transmembrane</keyword>
<evidence type="ECO:0000259" key="2">
    <source>
        <dbReference type="Pfam" id="PF14317"/>
    </source>
</evidence>
<dbReference type="InterPro" id="IPR025588">
    <property type="entry name" value="YcxB-like_C"/>
</dbReference>
<feature type="domain" description="YcxB-like C-terminal" evidence="2">
    <location>
        <begin position="105"/>
        <end position="164"/>
    </location>
</feature>
<comment type="caution">
    <text evidence="3">The sequence shown here is derived from an EMBL/GenBank/DDBJ whole genome shotgun (WGS) entry which is preliminary data.</text>
</comment>
<accession>A0ABS2GL32</accession>
<gene>
    <name evidence="3" type="ORF">H9X81_02255</name>
</gene>
<dbReference type="EMBL" id="JACSNR010000001">
    <property type="protein sequence ID" value="MBM6922518.1"/>
    <property type="molecule type" value="Genomic_DNA"/>
</dbReference>
<evidence type="ECO:0000256" key="1">
    <source>
        <dbReference type="SAM" id="Phobius"/>
    </source>
</evidence>
<feature type="transmembrane region" description="Helical" evidence="1">
    <location>
        <begin position="31"/>
        <end position="53"/>
    </location>
</feature>
<dbReference type="Proteomes" id="UP000724149">
    <property type="component" value="Unassembled WGS sequence"/>
</dbReference>